<reference evidence="2" key="1">
    <citation type="submission" date="2021-01" db="EMBL/GenBank/DDBJ databases">
        <title>Genome sequence of Phenylobacterium sp. 20VBR1 isolated from a valley glaceir, Ny-Alesund, Svalbard.</title>
        <authorList>
            <person name="Thomas F.A."/>
            <person name="Krishnan K.P."/>
            <person name="Sinha R.K."/>
        </authorList>
    </citation>
    <scope>NUCLEOTIDE SEQUENCE</scope>
    <source>
        <strain evidence="2">20VBR1</strain>
    </source>
</reference>
<organism evidence="2">
    <name type="scientific">Phenylobacterium glaciei</name>
    <dbReference type="NCBI Taxonomy" id="2803784"/>
    <lineage>
        <taxon>Bacteria</taxon>
        <taxon>Pseudomonadati</taxon>
        <taxon>Pseudomonadota</taxon>
        <taxon>Alphaproteobacteria</taxon>
        <taxon>Caulobacterales</taxon>
        <taxon>Caulobacteraceae</taxon>
        <taxon>Phenylobacterium</taxon>
    </lineage>
</organism>
<gene>
    <name evidence="2" type="ORF">JKL49_18500</name>
</gene>
<dbReference type="SUPFAM" id="SSF82714">
    <property type="entry name" value="Multidrug efflux transporter AcrB TolC docking domain, DN and DC subdomains"/>
    <property type="match status" value="1"/>
</dbReference>
<dbReference type="PANTHER" id="PTHR32063:SF14">
    <property type="entry name" value="BLL4319 PROTEIN"/>
    <property type="match status" value="1"/>
</dbReference>
<dbReference type="GO" id="GO:0042910">
    <property type="term" value="F:xenobiotic transmembrane transporter activity"/>
    <property type="evidence" value="ECO:0007669"/>
    <property type="project" value="TreeGrafter"/>
</dbReference>
<dbReference type="EMBL" id="CP068570">
    <property type="protein sequence ID" value="QQZ49127.1"/>
    <property type="molecule type" value="Genomic_DNA"/>
</dbReference>
<dbReference type="AlphaFoldDB" id="A0A974S923"/>
<dbReference type="Pfam" id="PF00873">
    <property type="entry name" value="ACR_tran"/>
    <property type="match status" value="1"/>
</dbReference>
<feature type="compositionally biased region" description="Low complexity" evidence="1">
    <location>
        <begin position="98"/>
        <end position="108"/>
    </location>
</feature>
<proteinExistence type="predicted"/>
<dbReference type="InterPro" id="IPR001036">
    <property type="entry name" value="Acrflvin-R"/>
</dbReference>
<dbReference type="Gene3D" id="3.30.2090.10">
    <property type="entry name" value="Multidrug efflux transporter AcrB TolC docking domain, DN and DC subdomains"/>
    <property type="match status" value="1"/>
</dbReference>
<name>A0A974S923_9CAUL</name>
<accession>A0A974S923</accession>
<dbReference type="PANTHER" id="PTHR32063">
    <property type="match status" value="1"/>
</dbReference>
<sequence length="153" mass="16976">MARPRLDYEPTSPRLLVDLDRDKAATLGVSAKSVGRALETMFGSRKVTTYIRDGQEYDVILQTDRANRQNENDLANLYVRTGSGRRFRCPLWSAPMCAATPRPRAGRPAARHHAERPAQPRLHGGRGRDVPPGRGRQAPRHHGEVGRYGAGLS</sequence>
<evidence type="ECO:0000313" key="2">
    <source>
        <dbReference type="EMBL" id="QQZ49127.1"/>
    </source>
</evidence>
<dbReference type="GO" id="GO:0005886">
    <property type="term" value="C:plasma membrane"/>
    <property type="evidence" value="ECO:0007669"/>
    <property type="project" value="TreeGrafter"/>
</dbReference>
<dbReference type="InterPro" id="IPR027463">
    <property type="entry name" value="AcrB_DN_DC_subdom"/>
</dbReference>
<feature type="region of interest" description="Disordered" evidence="1">
    <location>
        <begin position="98"/>
        <end position="153"/>
    </location>
</feature>
<protein>
    <submittedName>
        <fullName evidence="2">Efflux RND transporter permease subunit</fullName>
    </submittedName>
</protein>
<evidence type="ECO:0000256" key="1">
    <source>
        <dbReference type="SAM" id="MobiDB-lite"/>
    </source>
</evidence>